<evidence type="ECO:0000313" key="3">
    <source>
        <dbReference type="Proteomes" id="UP000236319"/>
    </source>
</evidence>
<dbReference type="GeneID" id="39877285"/>
<evidence type="ECO:0008006" key="4">
    <source>
        <dbReference type="Google" id="ProtNLM"/>
    </source>
</evidence>
<evidence type="ECO:0000256" key="1">
    <source>
        <dbReference type="SAM" id="Phobius"/>
    </source>
</evidence>
<name>A0A2H6KKJ2_9APIC</name>
<dbReference type="VEuPathDB" id="PiroplasmaDB:BOVATA_050080"/>
<keyword evidence="1" id="KW-0472">Membrane</keyword>
<keyword evidence="1" id="KW-0812">Transmembrane</keyword>
<sequence>MDKILQEIQASMHQKGALGTWDGEVTGKTERVKDYFNNINAVTIKHFNTSLSELSGCGPGEVADKLGNCFIHADAILNAFKLAESYYSDLDPKLGDKLKDSIYKIHVQVAKFHGAATNTELRNLLDCSARQLNAISEFVAKRAAQRLSELQAYLRDEIGVVESNLDGLRSNKFKELQNALYQDLHKAFKEVEGGITSVISKYDNKIFQPVGIIKSASDSFKTEINETRISLQEAIQVVEGEIRKLENFRDLESIGASLKGTVQLLSAINSDPFDRVKKYFTSLETGVMTPLKKAMDKIGECMNKVFRPDGMYDFQWVLSDAKNSINELKTAIGSQGKVPEISDIETLHGMKIGSENLNLRETLSKHSNAINAVIQKLELSSGKLITKADIMSLLIDLGSIAQEVSKHSKEVVENVMGAIQEKVSQEVRDVAGTINARVTECSNLVGTIGGTFHIRSGVKKVTGLEKLVETFNRAIDGELERLKEHHVGKSTDTKKKGSKESVYAELNDLKSKIEALACKADDVRKCVLAVRTELFLCIRDASKLHDEAPKRTANIIKELTTEVNAKIAASTTNIEMTAKNEYHSRISEAFSNLTTVAFYGTEEIRQIINKDLNTGLKGFLKTLSGVCIDANAAGFDNKNVFVQSQNNNYLTDLQNSGTQGLHGDKVADVSAKSLAYLNHIHTYVSHDLPKHLPSSSQYPSQLSTIHSAVDTLLSHLSTQKHFDHKVPGMLAELKTSVQALHSTNFGNPAYPVLDAFPKSLVRFVEQLERGYVNRYEGGEDAEEFKKFVNDYPKNDELISYGTNLSKVLLTLMEGLRKDVFDLQNECKPDGKNKWREKSIYLYENGQKKRNPLGDWLKRRGFQVPSKMDKQDGELQNTKEMNGEQIHTMHLTNKYIDVTKIPILKIWKQEKDKKNNIPSTATNGDVQIPLTDFVDFLREIFRKYYQVRQHEHIPSPKSPSNVFQMLCWLSGLRFNPMFAKLGEHFKELFDKPEGKKDLPYSEINEDELSLPATSLINPKVLQDKLEQVCLHSQLVSVAILGNGHADGRYACDFRTNPDKLLYPSNPSACFDMLADVLNRVFYQLRFLYSQCSNSRSRGGWEECSYGRYVGGSSWDCNDKQCANLECPHIANLTATRKATRTATRNTNLNCDQHPNCGVKSSLQSFLEDGLQGFLPHSFTTPGCKLTCTLSNHTGIPCLTPMGFTEIGIAASHTKKGAHLKDALFHLCGSDCHLDKLCSYLKCLLRVAPQTLGDMLAFYYQFLKHFGASDHKQKAFEEAVQKANFKNPETNLDVTPMFGSSAHSEKHYKGDLFSLTDCNHKINPGLPCGKYLHPITLNIRSIFSEKRADNYLSWVTYITETFVALLQKLYESCKKCETPGTRCCDKSCAEKCQVKYTNEKGDAITPTAGTKHNEKCKSIVKCPDTHPTLYKYGFTFTSPSGLSGEEKEAKYKRTCKDFCHALKKSLEEESVLIKLIKDIDDFIWMIRQKFSYLLLALWSLSLLYLLHITVVRIDVLRIRSHLRSPSSHRIAAQSLLAAARVKALANVKYFSP</sequence>
<dbReference type="EMBL" id="BDSA01000067">
    <property type="protein sequence ID" value="GBE63515.1"/>
    <property type="molecule type" value="Genomic_DNA"/>
</dbReference>
<dbReference type="Proteomes" id="UP000236319">
    <property type="component" value="Unassembled WGS sequence"/>
</dbReference>
<feature type="transmembrane region" description="Helical" evidence="1">
    <location>
        <begin position="1488"/>
        <end position="1511"/>
    </location>
</feature>
<comment type="caution">
    <text evidence="2">The sequence shown here is derived from an EMBL/GenBank/DDBJ whole genome shotgun (WGS) entry which is preliminary data.</text>
</comment>
<proteinExistence type="predicted"/>
<protein>
    <recommendedName>
        <fullName evidence="4">C3H1-type domain-containing protein</fullName>
    </recommendedName>
</protein>
<evidence type="ECO:0000313" key="2">
    <source>
        <dbReference type="EMBL" id="GBE63515.1"/>
    </source>
</evidence>
<organism evidence="2 3">
    <name type="scientific">Babesia ovata</name>
    <dbReference type="NCBI Taxonomy" id="189622"/>
    <lineage>
        <taxon>Eukaryota</taxon>
        <taxon>Sar</taxon>
        <taxon>Alveolata</taxon>
        <taxon>Apicomplexa</taxon>
        <taxon>Aconoidasida</taxon>
        <taxon>Piroplasmida</taxon>
        <taxon>Babesiidae</taxon>
        <taxon>Babesia</taxon>
    </lineage>
</organism>
<gene>
    <name evidence="2" type="ORF">BOVATA_050080</name>
</gene>
<accession>A0A2H6KKJ2</accession>
<dbReference type="RefSeq" id="XP_028869758.1">
    <property type="nucleotide sequence ID" value="XM_029013925.1"/>
</dbReference>
<keyword evidence="3" id="KW-1185">Reference proteome</keyword>
<reference evidence="2 3" key="1">
    <citation type="journal article" date="2017" name="BMC Genomics">
        <title>Whole-genome assembly of Babesia ovata and comparative genomics between closely related pathogens.</title>
        <authorList>
            <person name="Yamagishi J."/>
            <person name="Asada M."/>
            <person name="Hakimi H."/>
            <person name="Tanaka T.Q."/>
            <person name="Sugimoto C."/>
            <person name="Kawazu S."/>
        </authorList>
    </citation>
    <scope>NUCLEOTIDE SEQUENCE [LARGE SCALE GENOMIC DNA]</scope>
    <source>
        <strain evidence="2 3">Miyake</strain>
    </source>
</reference>
<keyword evidence="1" id="KW-1133">Transmembrane helix</keyword>